<gene>
    <name evidence="1" type="ORF">S12H4_00538</name>
</gene>
<dbReference type="EMBL" id="BARW01000067">
    <property type="protein sequence ID" value="GAI69346.1"/>
    <property type="molecule type" value="Genomic_DNA"/>
</dbReference>
<evidence type="ECO:0000313" key="1">
    <source>
        <dbReference type="EMBL" id="GAI69346.1"/>
    </source>
</evidence>
<sequence length="314" mass="34909">MILSKRNFKTQLGNVDLELEAKTGQGLIIKNIQIFNPLSNYITTSISKTTVGYFRVGGVLGSHLSFHIGSVYEPVFDTFTGRINQTTLLEYLTKLGLFTGYPVASGEKFLITGAKQDDAIQCVEYEIWEEADITPEMENGSKSTSYLYINYGRSPDTINLETDVLLDTANNPAEFPNFPFGDIVPANRNIELHGILASDVMPSTWDPNNRTYTQFLKFLQGKIFLFDYDRHGLLYHASPNPPPMAPNCVAEGTSVGGNFSNIDMKYPFMFDPPLLFPQGQELTIYWKCGILGAGTAISLELQEIGLILKMTPVS</sequence>
<protein>
    <submittedName>
        <fullName evidence="1">Uncharacterized protein</fullName>
    </submittedName>
</protein>
<comment type="caution">
    <text evidence="1">The sequence shown here is derived from an EMBL/GenBank/DDBJ whole genome shotgun (WGS) entry which is preliminary data.</text>
</comment>
<proteinExistence type="predicted"/>
<organism evidence="1">
    <name type="scientific">marine sediment metagenome</name>
    <dbReference type="NCBI Taxonomy" id="412755"/>
    <lineage>
        <taxon>unclassified sequences</taxon>
        <taxon>metagenomes</taxon>
        <taxon>ecological metagenomes</taxon>
    </lineage>
</organism>
<dbReference type="AlphaFoldDB" id="X1RQR3"/>
<reference evidence="1" key="1">
    <citation type="journal article" date="2014" name="Front. Microbiol.">
        <title>High frequency of phylogenetically diverse reductive dehalogenase-homologous genes in deep subseafloor sedimentary metagenomes.</title>
        <authorList>
            <person name="Kawai M."/>
            <person name="Futagami T."/>
            <person name="Toyoda A."/>
            <person name="Takaki Y."/>
            <person name="Nishi S."/>
            <person name="Hori S."/>
            <person name="Arai W."/>
            <person name="Tsubouchi T."/>
            <person name="Morono Y."/>
            <person name="Uchiyama I."/>
            <person name="Ito T."/>
            <person name="Fujiyama A."/>
            <person name="Inagaki F."/>
            <person name="Takami H."/>
        </authorList>
    </citation>
    <scope>NUCLEOTIDE SEQUENCE</scope>
    <source>
        <strain evidence="1">Expedition CK06-06</strain>
    </source>
</reference>
<name>X1RQR3_9ZZZZ</name>
<accession>X1RQR3</accession>